<dbReference type="SMART" id="SM00389">
    <property type="entry name" value="HOX"/>
    <property type="match status" value="1"/>
</dbReference>
<dbReference type="InterPro" id="IPR001356">
    <property type="entry name" value="HD"/>
</dbReference>
<evidence type="ECO:0000313" key="8">
    <source>
        <dbReference type="Proteomes" id="UP001162031"/>
    </source>
</evidence>
<evidence type="ECO:0000256" key="4">
    <source>
        <dbReference type="PROSITE-ProRule" id="PRU00108"/>
    </source>
</evidence>
<keyword evidence="1 4" id="KW-0238">DNA-binding</keyword>
<feature type="DNA-binding region" description="Homeobox" evidence="4">
    <location>
        <begin position="222"/>
        <end position="284"/>
    </location>
</feature>
<evidence type="ECO:0000256" key="3">
    <source>
        <dbReference type="ARBA" id="ARBA00023242"/>
    </source>
</evidence>
<protein>
    <recommendedName>
        <fullName evidence="6">Homeobox domain-containing protein</fullName>
    </recommendedName>
</protein>
<dbReference type="GO" id="GO:0005634">
    <property type="term" value="C:nucleus"/>
    <property type="evidence" value="ECO:0007669"/>
    <property type="project" value="UniProtKB-SubCell"/>
</dbReference>
<dbReference type="PANTHER" id="PTHR11850">
    <property type="entry name" value="HOMEOBOX PROTEIN TRANSCRIPTION FACTORS"/>
    <property type="match status" value="1"/>
</dbReference>
<dbReference type="Gene3D" id="1.10.10.60">
    <property type="entry name" value="Homeodomain-like"/>
    <property type="match status" value="1"/>
</dbReference>
<reference evidence="7" key="1">
    <citation type="submission" date="2022-12" db="EMBL/GenBank/DDBJ databases">
        <authorList>
            <person name="Webb A."/>
        </authorList>
    </citation>
    <scope>NUCLEOTIDE SEQUENCE</scope>
    <source>
        <strain evidence="7">Hp1</strain>
    </source>
</reference>
<dbReference type="PROSITE" id="PS50071">
    <property type="entry name" value="HOMEOBOX_2"/>
    <property type="match status" value="1"/>
</dbReference>
<comment type="subcellular location">
    <subcellularLocation>
        <location evidence="4">Nucleus</location>
    </subcellularLocation>
</comment>
<dbReference type="Pfam" id="PF05920">
    <property type="entry name" value="Homeobox_KN"/>
    <property type="match status" value="1"/>
</dbReference>
<evidence type="ECO:0000256" key="2">
    <source>
        <dbReference type="ARBA" id="ARBA00023155"/>
    </source>
</evidence>
<dbReference type="InterPro" id="IPR009057">
    <property type="entry name" value="Homeodomain-like_sf"/>
</dbReference>
<feature type="region of interest" description="Disordered" evidence="5">
    <location>
        <begin position="123"/>
        <end position="153"/>
    </location>
</feature>
<dbReference type="GO" id="GO:0003677">
    <property type="term" value="F:DNA binding"/>
    <property type="evidence" value="ECO:0007669"/>
    <property type="project" value="UniProtKB-UniRule"/>
</dbReference>
<dbReference type="SUPFAM" id="SSF46689">
    <property type="entry name" value="Homeodomain-like"/>
    <property type="match status" value="1"/>
</dbReference>
<evidence type="ECO:0000313" key="7">
    <source>
        <dbReference type="EMBL" id="CAI5717931.1"/>
    </source>
</evidence>
<dbReference type="GO" id="GO:0006355">
    <property type="term" value="P:regulation of DNA-templated transcription"/>
    <property type="evidence" value="ECO:0007669"/>
    <property type="project" value="InterPro"/>
</dbReference>
<comment type="caution">
    <text evidence="7">The sequence shown here is derived from an EMBL/GenBank/DDBJ whole genome shotgun (WGS) entry which is preliminary data.</text>
</comment>
<dbReference type="Proteomes" id="UP001162031">
    <property type="component" value="Unassembled WGS sequence"/>
</dbReference>
<keyword evidence="3 4" id="KW-0539">Nucleus</keyword>
<accession>A0AAV0T9Z8</accession>
<keyword evidence="8" id="KW-1185">Reference proteome</keyword>
<feature type="region of interest" description="Disordered" evidence="5">
    <location>
        <begin position="1"/>
        <end position="35"/>
    </location>
</feature>
<dbReference type="InterPro" id="IPR050224">
    <property type="entry name" value="TALE_homeobox"/>
</dbReference>
<evidence type="ECO:0000259" key="6">
    <source>
        <dbReference type="PROSITE" id="PS50071"/>
    </source>
</evidence>
<sequence>MTLPNRSGYVPGPRRQPRAETTAALPRRVRGDPPLRAAPETMQRELRLMLRSLSPAAGGAALPSVGPTSAASAALVGQCRNQLLEDESFQANERFQGLLLLANHSAVDAAPGAVDPFAAAMAQMPTSPQSPPLAFSASSDGEEEAGETSRSPPYVEAESLQTMAHAARTVVQDPTVSAEQQQQYSSPSPASAEKGGSSAPQLPMSLAGISPYAMELAARNSLPKKRSSLSKVSKKLMHDWFEHNLHHPYPTEEEKDWLAQRGGITLEQVNNWFINTRGRKWKPMLNRLMAEKQAGDCKLYDQMVEKIEEPYHKF</sequence>
<keyword evidence="2 4" id="KW-0371">Homeobox</keyword>
<feature type="region of interest" description="Disordered" evidence="5">
    <location>
        <begin position="171"/>
        <end position="203"/>
    </location>
</feature>
<name>A0AAV0T9Z8_HYABA</name>
<dbReference type="CDD" id="cd00086">
    <property type="entry name" value="homeodomain"/>
    <property type="match status" value="1"/>
</dbReference>
<proteinExistence type="predicted"/>
<dbReference type="EMBL" id="CANTFL010000195">
    <property type="protein sequence ID" value="CAI5717931.1"/>
    <property type="molecule type" value="Genomic_DNA"/>
</dbReference>
<dbReference type="InterPro" id="IPR008422">
    <property type="entry name" value="KN_HD"/>
</dbReference>
<evidence type="ECO:0000256" key="1">
    <source>
        <dbReference type="ARBA" id="ARBA00023125"/>
    </source>
</evidence>
<feature type="compositionally biased region" description="Low complexity" evidence="5">
    <location>
        <begin position="177"/>
        <end position="193"/>
    </location>
</feature>
<feature type="domain" description="Homeobox" evidence="6">
    <location>
        <begin position="220"/>
        <end position="283"/>
    </location>
</feature>
<dbReference type="AlphaFoldDB" id="A0AAV0T9Z8"/>
<gene>
    <name evidence="7" type="ORF">HBR001_LOCUS1913</name>
</gene>
<evidence type="ECO:0000256" key="5">
    <source>
        <dbReference type="SAM" id="MobiDB-lite"/>
    </source>
</evidence>
<organism evidence="7 8">
    <name type="scientific">Hyaloperonospora brassicae</name>
    <name type="common">Brassica downy mildew</name>
    <name type="synonym">Peronospora brassicae</name>
    <dbReference type="NCBI Taxonomy" id="162125"/>
    <lineage>
        <taxon>Eukaryota</taxon>
        <taxon>Sar</taxon>
        <taxon>Stramenopiles</taxon>
        <taxon>Oomycota</taxon>
        <taxon>Peronosporomycetes</taxon>
        <taxon>Peronosporales</taxon>
        <taxon>Peronosporaceae</taxon>
        <taxon>Hyaloperonospora</taxon>
    </lineage>
</organism>